<dbReference type="Proteomes" id="UP001165122">
    <property type="component" value="Unassembled WGS sequence"/>
</dbReference>
<dbReference type="PANTHER" id="PTHR45661">
    <property type="entry name" value="SURFACE ANTIGEN"/>
    <property type="match status" value="1"/>
</dbReference>
<gene>
    <name evidence="2" type="ORF">TrLO_g5472</name>
</gene>
<evidence type="ECO:0008006" key="4">
    <source>
        <dbReference type="Google" id="ProtNLM"/>
    </source>
</evidence>
<protein>
    <recommendedName>
        <fullName evidence="4">Leucine-rich repeat domain-containing protein</fullName>
    </recommendedName>
</protein>
<dbReference type="SUPFAM" id="SSF52058">
    <property type="entry name" value="L domain-like"/>
    <property type="match status" value="1"/>
</dbReference>
<dbReference type="Gene3D" id="3.80.10.10">
    <property type="entry name" value="Ribonuclease Inhibitor"/>
    <property type="match status" value="2"/>
</dbReference>
<dbReference type="EMBL" id="BRXW01000350">
    <property type="protein sequence ID" value="GMH46860.1"/>
    <property type="molecule type" value="Genomic_DNA"/>
</dbReference>
<sequence length="357" mass="39014">MSKSIASQSIEGHTIRKTGGKRGAGDERDEDGEGNIDLPPAENLTILTTVSTVPATTDQFMFTEDFKRLLIGLVQGDTLMTLRLATKTWKRVADEFIDEGVKSGKFLVHEGIDISEDVEYVELEEWNKLVTRVIFLLNITKIGKLACVYAHNLVVVDIPEGVKSIGECAFSRCSSLATVSFPTTLISIGNSAFVECTGLETVDLLHTNLKEIGEMAFSFCSELKSMTIPDSLQTFGEFVFLNCSKLVPSSIDVSYDSDEDDNDDGFEDSSSEVVDYIRARMQIAEKAALKQQLTDQGKQITDQGTQIASLKTQVEQQTTQIANQGTQIASLKTQLAEQGTEILSAISALKSKIASKN</sequence>
<dbReference type="AlphaFoldDB" id="A0A9W6ZAG2"/>
<organism evidence="2 3">
    <name type="scientific">Triparma laevis f. longispina</name>
    <dbReference type="NCBI Taxonomy" id="1714387"/>
    <lineage>
        <taxon>Eukaryota</taxon>
        <taxon>Sar</taxon>
        <taxon>Stramenopiles</taxon>
        <taxon>Ochrophyta</taxon>
        <taxon>Bolidophyceae</taxon>
        <taxon>Parmales</taxon>
        <taxon>Triparmaceae</taxon>
        <taxon>Triparma</taxon>
    </lineage>
</organism>
<dbReference type="InterPro" id="IPR053139">
    <property type="entry name" value="Surface_bspA-like"/>
</dbReference>
<feature type="region of interest" description="Disordered" evidence="1">
    <location>
        <begin position="1"/>
        <end position="40"/>
    </location>
</feature>
<evidence type="ECO:0000256" key="1">
    <source>
        <dbReference type="SAM" id="MobiDB-lite"/>
    </source>
</evidence>
<dbReference type="Gene3D" id="1.20.5.340">
    <property type="match status" value="1"/>
</dbReference>
<keyword evidence="3" id="KW-1185">Reference proteome</keyword>
<name>A0A9W6ZAG2_9STRA</name>
<dbReference type="PANTHER" id="PTHR45661:SF3">
    <property type="entry name" value="IG-LIKE DOMAIN-CONTAINING PROTEIN"/>
    <property type="match status" value="1"/>
</dbReference>
<comment type="caution">
    <text evidence="2">The sequence shown here is derived from an EMBL/GenBank/DDBJ whole genome shotgun (WGS) entry which is preliminary data.</text>
</comment>
<proteinExistence type="predicted"/>
<dbReference type="Pfam" id="PF13306">
    <property type="entry name" value="LRR_5"/>
    <property type="match status" value="1"/>
</dbReference>
<dbReference type="InterPro" id="IPR032675">
    <property type="entry name" value="LRR_dom_sf"/>
</dbReference>
<feature type="compositionally biased region" description="Polar residues" evidence="1">
    <location>
        <begin position="1"/>
        <end position="11"/>
    </location>
</feature>
<reference evidence="3" key="1">
    <citation type="journal article" date="2023" name="Commun. Biol.">
        <title>Genome analysis of Parmales, the sister group of diatoms, reveals the evolutionary specialization of diatoms from phago-mixotrophs to photoautotrophs.</title>
        <authorList>
            <person name="Ban H."/>
            <person name="Sato S."/>
            <person name="Yoshikawa S."/>
            <person name="Yamada K."/>
            <person name="Nakamura Y."/>
            <person name="Ichinomiya M."/>
            <person name="Sato N."/>
            <person name="Blanc-Mathieu R."/>
            <person name="Endo H."/>
            <person name="Kuwata A."/>
            <person name="Ogata H."/>
        </authorList>
    </citation>
    <scope>NUCLEOTIDE SEQUENCE [LARGE SCALE GENOMIC DNA]</scope>
    <source>
        <strain evidence="3">NIES 3700</strain>
    </source>
</reference>
<evidence type="ECO:0000313" key="2">
    <source>
        <dbReference type="EMBL" id="GMH46860.1"/>
    </source>
</evidence>
<dbReference type="InterPro" id="IPR026906">
    <property type="entry name" value="LRR_5"/>
</dbReference>
<evidence type="ECO:0000313" key="3">
    <source>
        <dbReference type="Proteomes" id="UP001165122"/>
    </source>
</evidence>
<accession>A0A9W6ZAG2</accession>